<dbReference type="Pfam" id="PF13424">
    <property type="entry name" value="TPR_12"/>
    <property type="match status" value="1"/>
</dbReference>
<dbReference type="SUPFAM" id="SSF48452">
    <property type="entry name" value="TPR-like"/>
    <property type="match status" value="2"/>
</dbReference>
<dbReference type="InterPro" id="IPR012668">
    <property type="entry name" value="CHP02466"/>
</dbReference>
<dbReference type="Gene3D" id="2.60.120.620">
    <property type="entry name" value="q2cbj1_9rhob like domain"/>
    <property type="match status" value="1"/>
</dbReference>
<proteinExistence type="predicted"/>
<name>A0A2S2E130_9ALTE</name>
<feature type="repeat" description="TPR" evidence="1">
    <location>
        <begin position="313"/>
        <end position="346"/>
    </location>
</feature>
<keyword evidence="1" id="KW-0802">TPR repeat</keyword>
<dbReference type="InterPro" id="IPR019734">
    <property type="entry name" value="TPR_rpt"/>
</dbReference>
<dbReference type="SMART" id="SM00028">
    <property type="entry name" value="TPR"/>
    <property type="match status" value="7"/>
</dbReference>
<dbReference type="InterPro" id="IPR011990">
    <property type="entry name" value="TPR-like_helical_dom_sf"/>
</dbReference>
<dbReference type="AlphaFoldDB" id="A0A2S2E130"/>
<dbReference type="Pfam" id="PF14559">
    <property type="entry name" value="TPR_19"/>
    <property type="match status" value="1"/>
</dbReference>
<protein>
    <submittedName>
        <fullName evidence="2">Uncharacterized protein</fullName>
    </submittedName>
</protein>
<dbReference type="Gene3D" id="1.25.40.1040">
    <property type="match status" value="1"/>
</dbReference>
<dbReference type="Gene3D" id="1.25.40.10">
    <property type="entry name" value="Tetratricopeptide repeat domain"/>
    <property type="match status" value="1"/>
</dbReference>
<dbReference type="PROSITE" id="PS50005">
    <property type="entry name" value="TPR"/>
    <property type="match status" value="2"/>
</dbReference>
<sequence length="604" mass="69134">MPPSNTVQSYIERAFSLYSSGHVKEARQLAMKIAGQGIAFPNMYNLLAGCERRLGNYNDSESYYKNALKYEAKNPQTYNGYGLLLSSMGEEERAEELFNQVLKLDSANIDGLLNLASLYKRKHRLNCALLTLEKAIKAHPGKPSVVIPYVDILATLKHESALMQQLSSVERHKDRFSEQQLVSLGKVLRRCGKYSEALSWLTYGLTRYTGSIALRQLAAMCCQLSGQKERAEDLLKDCLKIDETDFKTHEILSELLWLRNEKDSFAYYRAALEKYPENQPVLAGMLLKLIKVEHFDEANEYISRLLKLNASNPYAHAAKGYISRETGSFEQAISSYRKASNLAPGNSNFLRELAVCHMVNQEYPAADEYIQKLIKSNPYDQGWWACKATLLRLMGRMDEYYGLYNYSDFVQVYSCLENIKGQSSDCFLDELKCRLEEFHRDKNHPIDQSLRHGTQTMDNLFDMMDPTIQRLRTAIDASLERYIQQLPVDDSHPFLRRVSSGFKYQGSWSVKLKSSGFHKNHYHHEGWISAPLYVDIPSMNGTDGQGWLKLGQPELSRFIELEPDYVVKPKEGCVVFFPSYMWHGTIPFTSQSNRLSVAFDVVPK</sequence>
<organism evidence="2 3">
    <name type="scientific">Saliniradius amylolyticus</name>
    <dbReference type="NCBI Taxonomy" id="2183582"/>
    <lineage>
        <taxon>Bacteria</taxon>
        <taxon>Pseudomonadati</taxon>
        <taxon>Pseudomonadota</taxon>
        <taxon>Gammaproteobacteria</taxon>
        <taxon>Alteromonadales</taxon>
        <taxon>Alteromonadaceae</taxon>
        <taxon>Saliniradius</taxon>
    </lineage>
</organism>
<accession>A0A2S2E130</accession>
<dbReference type="EMBL" id="CP029347">
    <property type="protein sequence ID" value="AWL11351.1"/>
    <property type="molecule type" value="Genomic_DNA"/>
</dbReference>
<dbReference type="RefSeq" id="WP_109339008.1">
    <property type="nucleotide sequence ID" value="NZ_CP029347.1"/>
</dbReference>
<keyword evidence="3" id="KW-1185">Reference proteome</keyword>
<evidence type="ECO:0000256" key="1">
    <source>
        <dbReference type="PROSITE-ProRule" id="PRU00339"/>
    </source>
</evidence>
<gene>
    <name evidence="2" type="ORF">HMF8227_00856</name>
</gene>
<dbReference type="PANTHER" id="PTHR12558:SF13">
    <property type="entry name" value="CELL DIVISION CYCLE PROTEIN 27 HOMOLOG"/>
    <property type="match status" value="1"/>
</dbReference>
<dbReference type="OrthoDB" id="549777at2"/>
<dbReference type="PANTHER" id="PTHR12558">
    <property type="entry name" value="CELL DIVISION CYCLE 16,23,27"/>
    <property type="match status" value="1"/>
</dbReference>
<evidence type="ECO:0000313" key="2">
    <source>
        <dbReference type="EMBL" id="AWL11351.1"/>
    </source>
</evidence>
<dbReference type="Proteomes" id="UP000245728">
    <property type="component" value="Chromosome"/>
</dbReference>
<feature type="repeat" description="TPR" evidence="1">
    <location>
        <begin position="75"/>
        <end position="108"/>
    </location>
</feature>
<dbReference type="Pfam" id="PF13759">
    <property type="entry name" value="2OG-FeII_Oxy_5"/>
    <property type="match status" value="1"/>
</dbReference>
<reference evidence="2 3" key="1">
    <citation type="submission" date="2018-05" db="EMBL/GenBank/DDBJ databases">
        <title>Salinimonas sp. HMF8227 Genome sequencing and assembly.</title>
        <authorList>
            <person name="Kang H."/>
            <person name="Kang J."/>
            <person name="Cha I."/>
            <person name="Kim H."/>
            <person name="Joh K."/>
        </authorList>
    </citation>
    <scope>NUCLEOTIDE SEQUENCE [LARGE SCALE GENOMIC DNA]</scope>
    <source>
        <strain evidence="2 3">HMF8227</strain>
    </source>
</reference>
<evidence type="ECO:0000313" key="3">
    <source>
        <dbReference type="Proteomes" id="UP000245728"/>
    </source>
</evidence>
<dbReference type="KEGG" id="salh:HMF8227_00856"/>